<dbReference type="RefSeq" id="WP_136735469.1">
    <property type="nucleotide sequence ID" value="NZ_SWDB01000014.1"/>
</dbReference>
<gene>
    <name evidence="2" type="ORF">E8M12_07530</name>
</gene>
<feature type="transmembrane region" description="Helical" evidence="1">
    <location>
        <begin position="98"/>
        <end position="120"/>
    </location>
</feature>
<dbReference type="InterPro" id="IPR021318">
    <property type="entry name" value="DUF2919"/>
</dbReference>
<dbReference type="Proteomes" id="UP000307999">
    <property type="component" value="Unassembled WGS sequence"/>
</dbReference>
<keyword evidence="3" id="KW-1185">Reference proteome</keyword>
<sequence>MDKKAVHPYAGYSIRDFDRHQCLKLSWWFYLVMICLNKVYIVAILSFANMQDKLQLIQLVYPVPKTFYLALLVSVPSILFAYLVFFRKPEASTMVRWLWPKMIWLALLILSAEIILLFALSYTLGADISPQLYGQWLVTAIIIVLGGMIPRVRLNLQEFPEQLADNKK</sequence>
<accession>A0A4U1B5V0</accession>
<protein>
    <submittedName>
        <fullName evidence="2">DUF2919 domain-containing protein</fullName>
    </submittedName>
</protein>
<comment type="caution">
    <text evidence="2">The sequence shown here is derived from an EMBL/GenBank/DDBJ whole genome shotgun (WGS) entry which is preliminary data.</text>
</comment>
<dbReference type="Pfam" id="PF11143">
    <property type="entry name" value="DUF2919"/>
    <property type="match status" value="1"/>
</dbReference>
<keyword evidence="1" id="KW-0812">Transmembrane</keyword>
<evidence type="ECO:0000313" key="3">
    <source>
        <dbReference type="Proteomes" id="UP000307999"/>
    </source>
</evidence>
<reference evidence="2 3" key="1">
    <citation type="submission" date="2019-04" db="EMBL/GenBank/DDBJ databases">
        <title>Thalassotalea guangxiensis sp. nov., isolated from sediment of the coastal wetland.</title>
        <authorList>
            <person name="Zheng S."/>
            <person name="Zhang D."/>
        </authorList>
    </citation>
    <scope>NUCLEOTIDE SEQUENCE [LARGE SCALE GENOMIC DNA]</scope>
    <source>
        <strain evidence="2 3">ZS-4</strain>
    </source>
</reference>
<dbReference type="EMBL" id="SWDB01000014">
    <property type="protein sequence ID" value="TKB45763.1"/>
    <property type="molecule type" value="Genomic_DNA"/>
</dbReference>
<feature type="transmembrane region" description="Helical" evidence="1">
    <location>
        <begin position="67"/>
        <end position="86"/>
    </location>
</feature>
<keyword evidence="1" id="KW-0472">Membrane</keyword>
<feature type="transmembrane region" description="Helical" evidence="1">
    <location>
        <begin position="27"/>
        <end position="47"/>
    </location>
</feature>
<proteinExistence type="predicted"/>
<name>A0A4U1B5V0_9GAMM</name>
<feature type="transmembrane region" description="Helical" evidence="1">
    <location>
        <begin position="132"/>
        <end position="149"/>
    </location>
</feature>
<evidence type="ECO:0000256" key="1">
    <source>
        <dbReference type="SAM" id="Phobius"/>
    </source>
</evidence>
<organism evidence="2 3">
    <name type="scientific">Thalassotalea mangrovi</name>
    <dbReference type="NCBI Taxonomy" id="2572245"/>
    <lineage>
        <taxon>Bacteria</taxon>
        <taxon>Pseudomonadati</taxon>
        <taxon>Pseudomonadota</taxon>
        <taxon>Gammaproteobacteria</taxon>
        <taxon>Alteromonadales</taxon>
        <taxon>Colwelliaceae</taxon>
        <taxon>Thalassotalea</taxon>
    </lineage>
</organism>
<keyword evidence="1" id="KW-1133">Transmembrane helix</keyword>
<evidence type="ECO:0000313" key="2">
    <source>
        <dbReference type="EMBL" id="TKB45763.1"/>
    </source>
</evidence>
<dbReference type="AlphaFoldDB" id="A0A4U1B5V0"/>
<dbReference type="OrthoDB" id="6225352at2"/>